<gene>
    <name evidence="1" type="ORF">JY651_16545</name>
</gene>
<keyword evidence="2" id="KW-1185">Reference proteome</keyword>
<evidence type="ECO:0000313" key="2">
    <source>
        <dbReference type="Proteomes" id="UP000662747"/>
    </source>
</evidence>
<dbReference type="Proteomes" id="UP000662747">
    <property type="component" value="Chromosome"/>
</dbReference>
<proteinExistence type="predicted"/>
<sequence length="123" mass="14226">MTQVILGPGEAVKKQAIAKTRKPNETFYWDYLATMTNKRVFAEDQIGTLIFNFYIKDIDRAEVNKSFWKGNSVHLILRNGNDFMFKLMKDNINVDEVATQVWVNTINQVLLVMRNQMPQGVTP</sequence>
<dbReference type="EMBL" id="CP071090">
    <property type="protein sequence ID" value="QSQ26436.1"/>
    <property type="molecule type" value="Genomic_DNA"/>
</dbReference>
<organism evidence="1 2">
    <name type="scientific">Pyxidicoccus parkwayensis</name>
    <dbReference type="NCBI Taxonomy" id="2813578"/>
    <lineage>
        <taxon>Bacteria</taxon>
        <taxon>Pseudomonadati</taxon>
        <taxon>Myxococcota</taxon>
        <taxon>Myxococcia</taxon>
        <taxon>Myxococcales</taxon>
        <taxon>Cystobacterineae</taxon>
        <taxon>Myxococcaceae</taxon>
        <taxon>Pyxidicoccus</taxon>
    </lineage>
</organism>
<protein>
    <submittedName>
        <fullName evidence="1">Uncharacterized protein</fullName>
    </submittedName>
</protein>
<dbReference type="RefSeq" id="WP_206727983.1">
    <property type="nucleotide sequence ID" value="NZ_CP071090.1"/>
</dbReference>
<reference evidence="1 2" key="1">
    <citation type="submission" date="2021-02" db="EMBL/GenBank/DDBJ databases">
        <title>De Novo genome assembly of isolated myxobacteria.</title>
        <authorList>
            <person name="Stevens D.C."/>
        </authorList>
    </citation>
    <scope>NUCLEOTIDE SEQUENCE [LARGE SCALE GENOMIC DNA]</scope>
    <source>
        <strain evidence="2">SCPEA02</strain>
    </source>
</reference>
<name>A0ABX7P7L7_9BACT</name>
<evidence type="ECO:0000313" key="1">
    <source>
        <dbReference type="EMBL" id="QSQ26436.1"/>
    </source>
</evidence>
<accession>A0ABX7P7L7</accession>